<accession>A0A2C9LYI6</accession>
<keyword evidence="4 5" id="KW-0472">Membrane</keyword>
<feature type="transmembrane region" description="Helical" evidence="5">
    <location>
        <begin position="268"/>
        <end position="288"/>
    </location>
</feature>
<feature type="transmembrane region" description="Helical" evidence="5">
    <location>
        <begin position="141"/>
        <end position="160"/>
    </location>
</feature>
<dbReference type="GO" id="GO:0005635">
    <property type="term" value="C:nuclear envelope"/>
    <property type="evidence" value="ECO:0007669"/>
    <property type="project" value="TreeGrafter"/>
</dbReference>
<evidence type="ECO:0000256" key="3">
    <source>
        <dbReference type="ARBA" id="ARBA00022989"/>
    </source>
</evidence>
<feature type="domain" description="Major facilitator superfamily (MFS) profile" evidence="6">
    <location>
        <begin position="14"/>
        <end position="410"/>
    </location>
</feature>
<dbReference type="InterPro" id="IPR011701">
    <property type="entry name" value="MFS"/>
</dbReference>
<gene>
    <name evidence="7" type="primary">106067378</name>
</gene>
<dbReference type="SUPFAM" id="SSF103473">
    <property type="entry name" value="MFS general substrate transporter"/>
    <property type="match status" value="1"/>
</dbReference>
<dbReference type="EnsemblMetazoa" id="BGLB036463-RA">
    <property type="protein sequence ID" value="BGLB036463-PA"/>
    <property type="gene ID" value="BGLB036463"/>
</dbReference>
<dbReference type="VEuPathDB" id="VectorBase:BGLAX_031100"/>
<dbReference type="OrthoDB" id="10262656at2759"/>
<dbReference type="GO" id="GO:0022857">
    <property type="term" value="F:transmembrane transporter activity"/>
    <property type="evidence" value="ECO:0007669"/>
    <property type="project" value="InterPro"/>
</dbReference>
<dbReference type="STRING" id="6526.A0A2C9LYI6"/>
<evidence type="ECO:0000256" key="5">
    <source>
        <dbReference type="SAM" id="Phobius"/>
    </source>
</evidence>
<dbReference type="PRINTS" id="PR01035">
    <property type="entry name" value="TCRTETA"/>
</dbReference>
<keyword evidence="2 5" id="KW-0812">Transmembrane</keyword>
<dbReference type="AlphaFoldDB" id="A0A2C9LYI6"/>
<proteinExistence type="predicted"/>
<evidence type="ECO:0000256" key="4">
    <source>
        <dbReference type="ARBA" id="ARBA00023136"/>
    </source>
</evidence>
<name>A0A2C9LYI6_BIOGL</name>
<protein>
    <recommendedName>
        <fullName evidence="6">Major facilitator superfamily (MFS) profile domain-containing protein</fullName>
    </recommendedName>
</protein>
<evidence type="ECO:0000259" key="6">
    <source>
        <dbReference type="PROSITE" id="PS50850"/>
    </source>
</evidence>
<dbReference type="RefSeq" id="XP_013082003.2">
    <property type="nucleotide sequence ID" value="XM_013226549.2"/>
</dbReference>
<feature type="transmembrane region" description="Helical" evidence="5">
    <location>
        <begin position="300"/>
        <end position="322"/>
    </location>
</feature>
<dbReference type="KEGG" id="bgt:106067378"/>
<dbReference type="PANTHER" id="PTHR24002">
    <property type="entry name" value="SOLUTE CARRIER FAMILY 22 MEMBER 18"/>
    <property type="match status" value="1"/>
</dbReference>
<keyword evidence="3 5" id="KW-1133">Transmembrane helix</keyword>
<feature type="transmembrane region" description="Helical" evidence="5">
    <location>
        <begin position="236"/>
        <end position="256"/>
    </location>
</feature>
<evidence type="ECO:0000256" key="2">
    <source>
        <dbReference type="ARBA" id="ARBA00022692"/>
    </source>
</evidence>
<dbReference type="GO" id="GO:0016020">
    <property type="term" value="C:membrane"/>
    <property type="evidence" value="ECO:0007669"/>
    <property type="project" value="UniProtKB-SubCell"/>
</dbReference>
<reference evidence="7" key="1">
    <citation type="submission" date="2020-05" db="UniProtKB">
        <authorList>
            <consortium name="EnsemblMetazoa"/>
        </authorList>
    </citation>
    <scope>IDENTIFICATION</scope>
    <source>
        <strain evidence="7">BB02</strain>
    </source>
</reference>
<dbReference type="PROSITE" id="PS50850">
    <property type="entry name" value="MFS"/>
    <property type="match status" value="1"/>
</dbReference>
<evidence type="ECO:0000256" key="1">
    <source>
        <dbReference type="ARBA" id="ARBA00004141"/>
    </source>
</evidence>
<dbReference type="Gene3D" id="1.20.1250.20">
    <property type="entry name" value="MFS general substrate transporter like domains"/>
    <property type="match status" value="1"/>
</dbReference>
<evidence type="ECO:0000313" key="7">
    <source>
        <dbReference type="EnsemblMetazoa" id="BGLB036463-PA"/>
    </source>
</evidence>
<dbReference type="PANTHER" id="PTHR24002:SF3">
    <property type="entry name" value="SOLUTE CARRIER FAMILY 22 MEMBER 18"/>
    <property type="match status" value="1"/>
</dbReference>
<organism evidence="7 8">
    <name type="scientific">Biomphalaria glabrata</name>
    <name type="common">Bloodfluke planorb</name>
    <name type="synonym">Freshwater snail</name>
    <dbReference type="NCBI Taxonomy" id="6526"/>
    <lineage>
        <taxon>Eukaryota</taxon>
        <taxon>Metazoa</taxon>
        <taxon>Spiralia</taxon>
        <taxon>Lophotrochozoa</taxon>
        <taxon>Mollusca</taxon>
        <taxon>Gastropoda</taxon>
        <taxon>Heterobranchia</taxon>
        <taxon>Euthyneura</taxon>
        <taxon>Panpulmonata</taxon>
        <taxon>Hygrophila</taxon>
        <taxon>Lymnaeoidea</taxon>
        <taxon>Planorbidae</taxon>
        <taxon>Biomphalaria</taxon>
    </lineage>
</organism>
<feature type="transmembrane region" description="Helical" evidence="5">
    <location>
        <begin position="80"/>
        <end position="106"/>
    </location>
</feature>
<feature type="transmembrane region" description="Helical" evidence="5">
    <location>
        <begin position="49"/>
        <end position="68"/>
    </location>
</feature>
<feature type="transmembrane region" description="Helical" evidence="5">
    <location>
        <begin position="166"/>
        <end position="188"/>
    </location>
</feature>
<feature type="transmembrane region" description="Helical" evidence="5">
    <location>
        <begin position="387"/>
        <end position="405"/>
    </location>
</feature>
<sequence>MEEHIRKVKYNSRLCIIIYISGLLDFLGVSIIVPNILPYARNLGSSPTLLGVLGSVYGCIQLLSSPIVGKWSDLVTKQYSLSLCLLLCSFGYASLGIVASLIVLFCGRFILGCFKHSQTISKAFLADIVSKESLPAELGKFNSFSSIGFIIGPIIGGHLADSSGGFMLVALVAGVVFLINAALIWWTIPAGSQLINKQRQEDSIENNKLYSDESDFTFTKLLTSFKEFDWADLWDLFLIKFLAGFSVLVFRSNFSLVLKDKYDANQKIIGYLTSYSGAVATLFGFFMYNVIKRYSSTAQLFYHVTILQVFTILCLMLCSTITQLVIFLAPLSVITCISRVTSTTITLSRITNRNTGSIMGLNQTVLAMARMLAPFAAGVAQEFSVDGAAYLSIFTASASVLMMWWRPQCPEIRRMKSQ</sequence>
<evidence type="ECO:0000313" key="8">
    <source>
        <dbReference type="Proteomes" id="UP000076420"/>
    </source>
</evidence>
<dbReference type="InterPro" id="IPR036259">
    <property type="entry name" value="MFS_trans_sf"/>
</dbReference>
<comment type="subcellular location">
    <subcellularLocation>
        <location evidence="1">Membrane</location>
        <topology evidence="1">Multi-pass membrane protein</topology>
    </subcellularLocation>
</comment>
<feature type="transmembrane region" description="Helical" evidence="5">
    <location>
        <begin position="360"/>
        <end position="381"/>
    </location>
</feature>
<dbReference type="Pfam" id="PF07690">
    <property type="entry name" value="MFS_1"/>
    <property type="match status" value="1"/>
</dbReference>
<dbReference type="InterPro" id="IPR020846">
    <property type="entry name" value="MFS_dom"/>
</dbReference>
<dbReference type="Proteomes" id="UP000076420">
    <property type="component" value="Unassembled WGS sequence"/>
</dbReference>
<dbReference type="InterPro" id="IPR001958">
    <property type="entry name" value="Tet-R_TetA/multi-R_MdtG-like"/>
</dbReference>
<feature type="transmembrane region" description="Helical" evidence="5">
    <location>
        <begin position="16"/>
        <end position="37"/>
    </location>
</feature>
<dbReference type="VEuPathDB" id="VectorBase:BGLB036463"/>